<dbReference type="Pfam" id="PF00561">
    <property type="entry name" value="Abhydrolase_1"/>
    <property type="match status" value="1"/>
</dbReference>
<organism evidence="2 3">
    <name type="scientific">Endocarpon pusillum</name>
    <dbReference type="NCBI Taxonomy" id="364733"/>
    <lineage>
        <taxon>Eukaryota</taxon>
        <taxon>Fungi</taxon>
        <taxon>Dikarya</taxon>
        <taxon>Ascomycota</taxon>
        <taxon>Pezizomycotina</taxon>
        <taxon>Eurotiomycetes</taxon>
        <taxon>Chaetothyriomycetidae</taxon>
        <taxon>Verrucariales</taxon>
        <taxon>Verrucariaceae</taxon>
        <taxon>Endocarpon</taxon>
    </lineage>
</organism>
<gene>
    <name evidence="2" type="ORF">GJ744_005018</name>
</gene>
<dbReference type="EMBL" id="JAACFV010000216">
    <property type="protein sequence ID" value="KAF7502825.1"/>
    <property type="molecule type" value="Genomic_DNA"/>
</dbReference>
<accession>A0A8H7DYY0</accession>
<evidence type="ECO:0000259" key="1">
    <source>
        <dbReference type="Pfam" id="PF00561"/>
    </source>
</evidence>
<proteinExistence type="predicted"/>
<dbReference type="Gene3D" id="3.40.50.1820">
    <property type="entry name" value="alpha/beta hydrolase"/>
    <property type="match status" value="1"/>
</dbReference>
<protein>
    <recommendedName>
        <fullName evidence="1">AB hydrolase-1 domain-containing protein</fullName>
    </recommendedName>
</protein>
<evidence type="ECO:0000313" key="3">
    <source>
        <dbReference type="Proteomes" id="UP000606974"/>
    </source>
</evidence>
<dbReference type="Proteomes" id="UP000606974">
    <property type="component" value="Unassembled WGS sequence"/>
</dbReference>
<reference evidence="2" key="1">
    <citation type="submission" date="2020-02" db="EMBL/GenBank/DDBJ databases">
        <authorList>
            <person name="Palmer J.M."/>
        </authorList>
    </citation>
    <scope>NUCLEOTIDE SEQUENCE</scope>
    <source>
        <strain evidence="2">EPUS1.4</strain>
        <tissue evidence="2">Thallus</tissue>
    </source>
</reference>
<dbReference type="InterPro" id="IPR029058">
    <property type="entry name" value="AB_hydrolase_fold"/>
</dbReference>
<name>A0A8H7DYY0_9EURO</name>
<dbReference type="InterPro" id="IPR000073">
    <property type="entry name" value="AB_hydrolase_1"/>
</dbReference>
<dbReference type="PANTHER" id="PTHR43689:SF8">
    <property type="entry name" value="ALPHA_BETA-HYDROLASES SUPERFAMILY PROTEIN"/>
    <property type="match status" value="1"/>
</dbReference>
<feature type="domain" description="AB hydrolase-1" evidence="1">
    <location>
        <begin position="155"/>
        <end position="292"/>
    </location>
</feature>
<keyword evidence="3" id="KW-1185">Reference proteome</keyword>
<dbReference type="SUPFAM" id="SSF53474">
    <property type="entry name" value="alpha/beta-Hydrolases"/>
    <property type="match status" value="1"/>
</dbReference>
<dbReference type="OrthoDB" id="190201at2759"/>
<evidence type="ECO:0000313" key="2">
    <source>
        <dbReference type="EMBL" id="KAF7502825.1"/>
    </source>
</evidence>
<sequence>MNMPSDANLTFQYILNDKAKTSDTPNEGISKTTKCCSKLPETFWPQDCFAAVQARSTPAPGACRDLTLTVTAMADTVIVSPLPDLSQPDAVLNFLGTFPDMLANNPHQQTSGTYNIAATYCPPKGGILPDKNEVQLLVHGASYTKEYWMGGAWHGSDDYSWTKQANKAGYGTLAIDRLGNGASEHPDPLQVIQPTLQTEVLNVVAQKIKSGEITGCPSKVIYVGHSLGSILGTMLANKYPNSIDKLVLTGYTTDISNIAPAVATGQHLPAQNVEPARSSSLPQGYVTQSIESGRTVLGYAGGFDPSIPPLDFSTKGTFGLGELLGIGSATASNYQGPVFILTGDKDKVFCGNASCEPLIKAIALEFPQASTFGYFMPRNTGHDVNFHYTASESFAAVTKWLKVRIECLLFQETVKR</sequence>
<dbReference type="PANTHER" id="PTHR43689">
    <property type="entry name" value="HYDROLASE"/>
    <property type="match status" value="1"/>
</dbReference>
<dbReference type="AlphaFoldDB" id="A0A8H7DYY0"/>
<comment type="caution">
    <text evidence="2">The sequence shown here is derived from an EMBL/GenBank/DDBJ whole genome shotgun (WGS) entry which is preliminary data.</text>
</comment>